<dbReference type="Proteomes" id="UP000463983">
    <property type="component" value="Chromosome"/>
</dbReference>
<gene>
    <name evidence="1" type="ORF">MICH65_0091</name>
</gene>
<proteinExistence type="predicted"/>
<protein>
    <submittedName>
        <fullName evidence="1">Uncharacterized protein</fullName>
    </submittedName>
</protein>
<organism evidence="1 2">
    <name type="scientific">Candidatus Chazhemtobacterium aquaticus</name>
    <dbReference type="NCBI Taxonomy" id="2715735"/>
    <lineage>
        <taxon>Bacteria</taxon>
        <taxon>Candidatus Chazhemtobacteraceae</taxon>
        <taxon>Candidatus Chazhemtobacterium</taxon>
    </lineage>
</organism>
<evidence type="ECO:0000313" key="2">
    <source>
        <dbReference type="Proteomes" id="UP000463983"/>
    </source>
</evidence>
<dbReference type="EMBL" id="CP047901">
    <property type="protein sequence ID" value="QHO63072.1"/>
    <property type="molecule type" value="Genomic_DNA"/>
</dbReference>
<reference evidence="2" key="1">
    <citation type="journal article" date="2020" name="Microorganisms">
        <title>Complete Genome of a Member of a New Bacterial Lineage in the Microgenomates Group Reveals an Unusual Nucleotide Composition Disparity Between Two Strands of DNA and Limited Metabolic Potential.</title>
        <authorList>
            <person name="Kadnikov V.V."/>
            <person name="Mardanov A.V."/>
            <person name="Beletsky A.V."/>
            <person name="Karnachuk O.V."/>
            <person name="Ravin N.V."/>
        </authorList>
    </citation>
    <scope>NUCLEOTIDE SEQUENCE [LARGE SCALE GENOMIC DNA]</scope>
</reference>
<dbReference type="AlphaFoldDB" id="A0A857NAV1"/>
<accession>A0A857NAV1</accession>
<evidence type="ECO:0000313" key="1">
    <source>
        <dbReference type="EMBL" id="QHO63072.1"/>
    </source>
</evidence>
<name>A0A857NAV1_9BACT</name>
<sequence length="173" mass="20831">MGGMFKEQDWFEYLEPTMRDLVEEAYYLLDREEMGAEELVDYSFVVFPMAKAYEGFVKKFLHNIGLISEKTYLSKHFRIGRSLNPSLPAKYRNGWWLFDDLQRMCEKTDDAEYKKFPRLMWKAWREGRNMIFHYFAGRERLVSLEEARKLVDGFREVMEMSVKCRVMLKSPKD</sequence>
<keyword evidence="2" id="KW-1185">Reference proteome</keyword>
<dbReference type="KEGG" id="caqa:MICH65_0091"/>